<dbReference type="GO" id="GO:0000976">
    <property type="term" value="F:transcription cis-regulatory region binding"/>
    <property type="evidence" value="ECO:0007669"/>
    <property type="project" value="TreeGrafter"/>
</dbReference>
<sequence>MSDTKDKASHHHGNLRQALIEAGIELLTEGGLDALTLRKCAARAGVSHAAPAHHFDGIDGLRVAIAQEGFVRFRHRMLDFADAGPQTPRGRLHGICKGYLAFAREEPALYDLIFSFRAHSKKITDMRESSTPSYQVLRDACAPFVPPGTDPLIIETQVWSLVHGFALLILTGRFGPGPAPEDAVLALLDRIGTPPEPDR</sequence>
<dbReference type="SUPFAM" id="SSF48498">
    <property type="entry name" value="Tetracyclin repressor-like, C-terminal domain"/>
    <property type="match status" value="1"/>
</dbReference>
<dbReference type="InterPro" id="IPR009057">
    <property type="entry name" value="Homeodomain-like_sf"/>
</dbReference>
<keyword evidence="3" id="KW-0804">Transcription</keyword>
<evidence type="ECO:0000256" key="3">
    <source>
        <dbReference type="ARBA" id="ARBA00023163"/>
    </source>
</evidence>
<evidence type="ECO:0000259" key="5">
    <source>
        <dbReference type="PROSITE" id="PS50977"/>
    </source>
</evidence>
<evidence type="ECO:0000256" key="1">
    <source>
        <dbReference type="ARBA" id="ARBA00023015"/>
    </source>
</evidence>
<dbReference type="EMBL" id="FNYY01000012">
    <property type="protein sequence ID" value="SEJ86743.1"/>
    <property type="molecule type" value="Genomic_DNA"/>
</dbReference>
<keyword evidence="7" id="KW-1185">Reference proteome</keyword>
<dbReference type="Pfam" id="PF13305">
    <property type="entry name" value="TetR_C_33"/>
    <property type="match status" value="1"/>
</dbReference>
<dbReference type="SUPFAM" id="SSF46689">
    <property type="entry name" value="Homeodomain-like"/>
    <property type="match status" value="1"/>
</dbReference>
<dbReference type="PANTHER" id="PTHR30055:SF220">
    <property type="entry name" value="TETR-FAMILY REGULATORY PROTEIN"/>
    <property type="match status" value="1"/>
</dbReference>
<gene>
    <name evidence="6" type="ORF">SAMN04487940_11261</name>
</gene>
<evidence type="ECO:0000313" key="6">
    <source>
        <dbReference type="EMBL" id="SEJ86743.1"/>
    </source>
</evidence>
<evidence type="ECO:0000313" key="7">
    <source>
        <dbReference type="Proteomes" id="UP000182932"/>
    </source>
</evidence>
<dbReference type="Gene3D" id="1.10.357.10">
    <property type="entry name" value="Tetracycline Repressor, domain 2"/>
    <property type="match status" value="1"/>
</dbReference>
<protein>
    <submittedName>
        <fullName evidence="6">Transcriptional regulator, TetR family</fullName>
    </submittedName>
</protein>
<dbReference type="PANTHER" id="PTHR30055">
    <property type="entry name" value="HTH-TYPE TRANSCRIPTIONAL REGULATOR RUTR"/>
    <property type="match status" value="1"/>
</dbReference>
<dbReference type="AlphaFoldDB" id="A0A975ZPG0"/>
<name>A0A975ZPG0_9RHOB</name>
<accession>A0A975ZPG0</accession>
<keyword evidence="1" id="KW-0805">Transcription regulation</keyword>
<dbReference type="PROSITE" id="PS50977">
    <property type="entry name" value="HTH_TETR_2"/>
    <property type="match status" value="1"/>
</dbReference>
<dbReference type="RefSeq" id="WP_048529095.1">
    <property type="nucleotide sequence ID" value="NZ_CATLQZ010000010.1"/>
</dbReference>
<dbReference type="Pfam" id="PF00440">
    <property type="entry name" value="TetR_N"/>
    <property type="match status" value="1"/>
</dbReference>
<feature type="DNA-binding region" description="H-T-H motif" evidence="4">
    <location>
        <begin position="36"/>
        <end position="55"/>
    </location>
</feature>
<dbReference type="GO" id="GO:0003700">
    <property type="term" value="F:DNA-binding transcription factor activity"/>
    <property type="evidence" value="ECO:0007669"/>
    <property type="project" value="TreeGrafter"/>
</dbReference>
<evidence type="ECO:0000256" key="4">
    <source>
        <dbReference type="PROSITE-ProRule" id="PRU00335"/>
    </source>
</evidence>
<dbReference type="Proteomes" id="UP000182932">
    <property type="component" value="Unassembled WGS sequence"/>
</dbReference>
<keyword evidence="2 4" id="KW-0238">DNA-binding</keyword>
<dbReference type="GeneID" id="80819462"/>
<dbReference type="InterPro" id="IPR050109">
    <property type="entry name" value="HTH-type_TetR-like_transc_reg"/>
</dbReference>
<evidence type="ECO:0000256" key="2">
    <source>
        <dbReference type="ARBA" id="ARBA00023125"/>
    </source>
</evidence>
<organism evidence="6 7">
    <name type="scientific">Marinovum algicola</name>
    <dbReference type="NCBI Taxonomy" id="42444"/>
    <lineage>
        <taxon>Bacteria</taxon>
        <taxon>Pseudomonadati</taxon>
        <taxon>Pseudomonadota</taxon>
        <taxon>Alphaproteobacteria</taxon>
        <taxon>Rhodobacterales</taxon>
        <taxon>Roseobacteraceae</taxon>
        <taxon>Marinovum</taxon>
    </lineage>
</organism>
<proteinExistence type="predicted"/>
<dbReference type="InterPro" id="IPR036271">
    <property type="entry name" value="Tet_transcr_reg_TetR-rel_C_sf"/>
</dbReference>
<dbReference type="InterPro" id="IPR025996">
    <property type="entry name" value="MT1864/Rv1816-like_C"/>
</dbReference>
<feature type="domain" description="HTH tetR-type" evidence="5">
    <location>
        <begin position="13"/>
        <end position="73"/>
    </location>
</feature>
<reference evidence="6 7" key="1">
    <citation type="submission" date="2016-10" db="EMBL/GenBank/DDBJ databases">
        <authorList>
            <person name="Varghese N."/>
            <person name="Submissions S."/>
        </authorList>
    </citation>
    <scope>NUCLEOTIDE SEQUENCE [LARGE SCALE GENOMIC DNA]</scope>
    <source>
        <strain evidence="6 7">FF3</strain>
    </source>
</reference>
<dbReference type="InterPro" id="IPR001647">
    <property type="entry name" value="HTH_TetR"/>
</dbReference>
<comment type="caution">
    <text evidence="6">The sequence shown here is derived from an EMBL/GenBank/DDBJ whole genome shotgun (WGS) entry which is preliminary data.</text>
</comment>